<dbReference type="PANTHER" id="PTHR47481">
    <property type="match status" value="1"/>
</dbReference>
<dbReference type="EMBL" id="QGNW01000875">
    <property type="protein sequence ID" value="RVW59848.1"/>
    <property type="molecule type" value="Genomic_DNA"/>
</dbReference>
<reference evidence="1 2" key="1">
    <citation type="journal article" date="2018" name="PLoS Genet.">
        <title>Population sequencing reveals clonal diversity and ancestral inbreeding in the grapevine cultivar Chardonnay.</title>
        <authorList>
            <person name="Roach M.J."/>
            <person name="Johnson D.L."/>
            <person name="Bohlmann J."/>
            <person name="van Vuuren H.J."/>
            <person name="Jones S.J."/>
            <person name="Pretorius I.S."/>
            <person name="Schmidt S.A."/>
            <person name="Borneman A.R."/>
        </authorList>
    </citation>
    <scope>NUCLEOTIDE SEQUENCE [LARGE SCALE GENOMIC DNA]</scope>
    <source>
        <strain evidence="2">cv. Chardonnay</strain>
        <tissue evidence="1">Leaf</tissue>
    </source>
</reference>
<name>A0A438FIQ0_VITVI</name>
<dbReference type="AlphaFoldDB" id="A0A438FIQ0"/>
<accession>A0A438FIQ0</accession>
<proteinExistence type="predicted"/>
<gene>
    <name evidence="1" type="ORF">CK203_103972</name>
</gene>
<organism evidence="1 2">
    <name type="scientific">Vitis vinifera</name>
    <name type="common">Grape</name>
    <dbReference type="NCBI Taxonomy" id="29760"/>
    <lineage>
        <taxon>Eukaryota</taxon>
        <taxon>Viridiplantae</taxon>
        <taxon>Streptophyta</taxon>
        <taxon>Embryophyta</taxon>
        <taxon>Tracheophyta</taxon>
        <taxon>Spermatophyta</taxon>
        <taxon>Magnoliopsida</taxon>
        <taxon>eudicotyledons</taxon>
        <taxon>Gunneridae</taxon>
        <taxon>Pentapetalae</taxon>
        <taxon>rosids</taxon>
        <taxon>Vitales</taxon>
        <taxon>Vitaceae</taxon>
        <taxon>Viteae</taxon>
        <taxon>Vitis</taxon>
    </lineage>
</organism>
<evidence type="ECO:0000313" key="2">
    <source>
        <dbReference type="Proteomes" id="UP000288805"/>
    </source>
</evidence>
<protein>
    <submittedName>
        <fullName evidence="1">Uncharacterized protein</fullName>
    </submittedName>
</protein>
<dbReference type="PANTHER" id="PTHR47481:SF43">
    <property type="entry name" value="RETROTRANSPOSON COPIA-LIKE N-TERMINAL DOMAIN-CONTAINING PROTEIN"/>
    <property type="match status" value="1"/>
</dbReference>
<dbReference type="Proteomes" id="UP000288805">
    <property type="component" value="Unassembled WGS sequence"/>
</dbReference>
<evidence type="ECO:0000313" key="1">
    <source>
        <dbReference type="EMBL" id="RVW59848.1"/>
    </source>
</evidence>
<sequence>MKLPILITSFGYGKIINLACYSNLCYKLGFPVVLRVNSAIKAWNKLEATYANKSHTPMLGLLDALTKVNKEGKIVADYMQELTTAIRARDSSMSFEELHDKLLDHESFLK</sequence>
<comment type="caution">
    <text evidence="1">The sequence shown here is derived from an EMBL/GenBank/DDBJ whole genome shotgun (WGS) entry which is preliminary data.</text>
</comment>